<evidence type="ECO:0000313" key="5">
    <source>
        <dbReference type="Proteomes" id="UP001597168"/>
    </source>
</evidence>
<dbReference type="Proteomes" id="UP001597168">
    <property type="component" value="Unassembled WGS sequence"/>
</dbReference>
<accession>A0ABW3QX77</accession>
<evidence type="ECO:0000256" key="1">
    <source>
        <dbReference type="ARBA" id="ARBA00009995"/>
    </source>
</evidence>
<comment type="caution">
    <text evidence="4">The sequence shown here is derived from an EMBL/GenBank/DDBJ whole genome shotgun (WGS) entry which is preliminary data.</text>
</comment>
<dbReference type="InterPro" id="IPR002213">
    <property type="entry name" value="UDP_glucos_trans"/>
</dbReference>
<dbReference type="EMBL" id="JBHTLK010000105">
    <property type="protein sequence ID" value="MFD1149439.1"/>
    <property type="molecule type" value="Genomic_DNA"/>
</dbReference>
<dbReference type="InterPro" id="IPR006326">
    <property type="entry name" value="UDPGT_MGT-like"/>
</dbReference>
<dbReference type="SUPFAM" id="SSF53756">
    <property type="entry name" value="UDP-Glycosyltransferase/glycogen phosphorylase"/>
    <property type="match status" value="1"/>
</dbReference>
<dbReference type="PANTHER" id="PTHR48050">
    <property type="entry name" value="STEROL 3-BETA-GLUCOSYLTRANSFERASE"/>
    <property type="match status" value="1"/>
</dbReference>
<organism evidence="4 5">
    <name type="scientific">Saccharothrix hoggarensis</name>
    <dbReference type="NCBI Taxonomy" id="913853"/>
    <lineage>
        <taxon>Bacteria</taxon>
        <taxon>Bacillati</taxon>
        <taxon>Actinomycetota</taxon>
        <taxon>Actinomycetes</taxon>
        <taxon>Pseudonocardiales</taxon>
        <taxon>Pseudonocardiaceae</taxon>
        <taxon>Saccharothrix</taxon>
    </lineage>
</organism>
<gene>
    <name evidence="4" type="ORF">ACFQ3T_20075</name>
</gene>
<dbReference type="InterPro" id="IPR010610">
    <property type="entry name" value="EryCIII-like_C"/>
</dbReference>
<keyword evidence="5" id="KW-1185">Reference proteome</keyword>
<evidence type="ECO:0000256" key="2">
    <source>
        <dbReference type="ARBA" id="ARBA00022679"/>
    </source>
</evidence>
<name>A0ABW3QX77_9PSEU</name>
<dbReference type="Pfam" id="PF06722">
    <property type="entry name" value="EryCIII-like_C"/>
    <property type="match status" value="1"/>
</dbReference>
<sequence length="413" mass="44220">MSQQHFLFLCHPDHGHVIPNLAVVAELVDRGHRVTYLTAESMRGAVADTGATVLTYDSRYRDADFGQVAENPLYLLTLLLDESARMLRAADELLSGDVPDHVVYDTSILYAGRVLSRKWGRPATQLIPVFASNPHFSYLKAMYAADSPAADSPGSAAPAAPPVSDGPPPWVVEMLGRIGALTAEHGLDVAPQELWWEVPDSNVVTIPRSFQFAGDTFDERFAFVGPCVGDRSFLGDWAPPASGLPVVLVSLGAVFNQHEGFFRACLEAFAGQPWHVVMTVADGMDPASLGGVPDNVEVHRWVPHATVLEHAVLAVTHGGMGTVMEALRSGVPMVVVPTSALDRPTADRIVELGLGASVPPEEMTAPKLLALVRSVIGDADITAAAARMRDDVRDAGGAVRAADEIEKFLARSR</sequence>
<dbReference type="CDD" id="cd03784">
    <property type="entry name" value="GT1_Gtf-like"/>
    <property type="match status" value="1"/>
</dbReference>
<comment type="similarity">
    <text evidence="1">Belongs to the UDP-glycosyltransferase family.</text>
</comment>
<dbReference type="NCBIfam" id="TIGR01426">
    <property type="entry name" value="MGT"/>
    <property type="match status" value="1"/>
</dbReference>
<evidence type="ECO:0000313" key="4">
    <source>
        <dbReference type="EMBL" id="MFD1149439.1"/>
    </source>
</evidence>
<dbReference type="RefSeq" id="WP_380724846.1">
    <property type="nucleotide sequence ID" value="NZ_JBHTLK010000105.1"/>
</dbReference>
<evidence type="ECO:0000259" key="3">
    <source>
        <dbReference type="Pfam" id="PF06722"/>
    </source>
</evidence>
<dbReference type="PANTHER" id="PTHR48050:SF13">
    <property type="entry name" value="STEROL 3-BETA-GLUCOSYLTRANSFERASE UGT80A2"/>
    <property type="match status" value="1"/>
</dbReference>
<dbReference type="Gene3D" id="3.40.50.2000">
    <property type="entry name" value="Glycogen Phosphorylase B"/>
    <property type="match status" value="2"/>
</dbReference>
<protein>
    <submittedName>
        <fullName evidence="4">Macrolide family glycosyltransferase</fullName>
    </submittedName>
</protein>
<feature type="domain" description="Erythromycin biosynthesis protein CIII-like C-terminal" evidence="3">
    <location>
        <begin position="276"/>
        <end position="392"/>
    </location>
</feature>
<dbReference type="InterPro" id="IPR050426">
    <property type="entry name" value="Glycosyltransferase_28"/>
</dbReference>
<reference evidence="5" key="1">
    <citation type="journal article" date="2019" name="Int. J. Syst. Evol. Microbiol.">
        <title>The Global Catalogue of Microorganisms (GCM) 10K type strain sequencing project: providing services to taxonomists for standard genome sequencing and annotation.</title>
        <authorList>
            <consortium name="The Broad Institute Genomics Platform"/>
            <consortium name="The Broad Institute Genome Sequencing Center for Infectious Disease"/>
            <person name="Wu L."/>
            <person name="Ma J."/>
        </authorList>
    </citation>
    <scope>NUCLEOTIDE SEQUENCE [LARGE SCALE GENOMIC DNA]</scope>
    <source>
        <strain evidence="5">CCUG 60214</strain>
    </source>
</reference>
<proteinExistence type="inferred from homology"/>
<keyword evidence="2" id="KW-0808">Transferase</keyword>